<feature type="signal peptide" evidence="2">
    <location>
        <begin position="1"/>
        <end position="23"/>
    </location>
</feature>
<evidence type="ECO:0000313" key="3">
    <source>
        <dbReference type="EMBL" id="MEE3928469.1"/>
    </source>
</evidence>
<reference evidence="3" key="1">
    <citation type="submission" date="2024-01" db="EMBL/GenBank/DDBJ databases">
        <title>Genome sequence of Mycoplasma ciconiae type strain DSM 25251.</title>
        <authorList>
            <person name="Spergser J."/>
        </authorList>
    </citation>
    <scope>NUCLEOTIDE SEQUENCE [LARGE SCALE GENOMIC DNA]</scope>
    <source>
        <strain evidence="3">DSM 25251</strain>
    </source>
</reference>
<evidence type="ECO:0000256" key="1">
    <source>
        <dbReference type="SAM" id="Coils"/>
    </source>
</evidence>
<name>A0ABU7MLS6_9BACT</name>
<protein>
    <recommendedName>
        <fullName evidence="5">Lipoprotein</fullName>
    </recommendedName>
</protein>
<evidence type="ECO:0000256" key="2">
    <source>
        <dbReference type="SAM" id="SignalP"/>
    </source>
</evidence>
<comment type="caution">
    <text evidence="3">The sequence shown here is derived from an EMBL/GenBank/DDBJ whole genome shotgun (WGS) entry which is preliminary data.</text>
</comment>
<feature type="chain" id="PRO_5045215258" description="Lipoprotein" evidence="2">
    <location>
        <begin position="24"/>
        <end position="670"/>
    </location>
</feature>
<gene>
    <name evidence="3" type="ORF">V2E24_02680</name>
</gene>
<keyword evidence="1" id="KW-0175">Coiled coil</keyword>
<dbReference type="EMBL" id="JAZDWZ010000007">
    <property type="protein sequence ID" value="MEE3928469.1"/>
    <property type="molecule type" value="Genomic_DNA"/>
</dbReference>
<feature type="coiled-coil region" evidence="1">
    <location>
        <begin position="133"/>
        <end position="210"/>
    </location>
</feature>
<dbReference type="PROSITE" id="PS51257">
    <property type="entry name" value="PROKAR_LIPOPROTEIN"/>
    <property type="match status" value="1"/>
</dbReference>
<organism evidence="3 4">
    <name type="scientific">Mycoplasmopsis ciconiae</name>
    <dbReference type="NCBI Taxonomy" id="561067"/>
    <lineage>
        <taxon>Bacteria</taxon>
        <taxon>Bacillati</taxon>
        <taxon>Mycoplasmatota</taxon>
        <taxon>Mycoplasmoidales</taxon>
        <taxon>Metamycoplasmataceae</taxon>
        <taxon>Mycoplasmopsis</taxon>
    </lineage>
</organism>
<feature type="coiled-coil region" evidence="1">
    <location>
        <begin position="343"/>
        <end position="370"/>
    </location>
</feature>
<feature type="coiled-coil region" evidence="1">
    <location>
        <begin position="251"/>
        <end position="293"/>
    </location>
</feature>
<sequence>MKKNKLKNIFLISGSFLVLSSVAAFSLSCENIKQNQKKDATQEPDTNAEQNNELSMFDQVNNLVNSSQELLKNLKEPLISAEFARTAWGKLKNSLKNVSKDSSDLPEDVIQGYKNLNESLEILKLEQDYLQQIDQYLLSLAEYEETLSLLEESDPKNKEKVIIQQLKASINQLKRNLNVVFKDNQKLRAKEEVENLLKAKKQEKNSDLNKASYYVTLQKLNALVKKVENELNYKFSNVVFEQLFNELLAQQNNAKSVLASLQLENDQVTDELVANLTNAYNNLSNTLATNQEKRIELNPELANNVVFDKVYSNKNAVDEFYPVFMEIIDNYKEQLSLLVGDSLFSVNQALNELTNRVNQLKSESDNFQYTNGALRNKFFTGSAFNESLSDATNSVTRNILLPFYQSTVFNIERISNRRLVEKLVDYSKLKSVAQFFEVRKQWADKLSEELDKLEQTPELNENIIQRIQVVRNLILRLNNRLNEFLLISPDSKVSLTTLISNMAEISGSANIIYSSLQSLASAKLNNANFLSSQKVRELRSPSIFLGNINDGQKVSVLKRVVPVQQFINDIQDFANSLTEEKYSALKAEILKTAETYNWILAGYKEGALKYLDSQKNLLSEEELDKIPAYTFASSSEELDMFSLFLRNKLKEYKKQKEALDASTNSNQTSN</sequence>
<evidence type="ECO:0008006" key="5">
    <source>
        <dbReference type="Google" id="ProtNLM"/>
    </source>
</evidence>
<keyword evidence="2" id="KW-0732">Signal</keyword>
<keyword evidence="4" id="KW-1185">Reference proteome</keyword>
<evidence type="ECO:0000313" key="4">
    <source>
        <dbReference type="Proteomes" id="UP001344817"/>
    </source>
</evidence>
<proteinExistence type="predicted"/>
<accession>A0ABU7MLS6</accession>
<dbReference type="RefSeq" id="WP_330500881.1">
    <property type="nucleotide sequence ID" value="NZ_JAZDWZ010000007.1"/>
</dbReference>
<dbReference type="Proteomes" id="UP001344817">
    <property type="component" value="Unassembled WGS sequence"/>
</dbReference>